<dbReference type="PANTHER" id="PTHR15995:SF1">
    <property type="entry name" value="PROTEIN ZWILCH HOMOLOG"/>
    <property type="match status" value="1"/>
</dbReference>
<evidence type="ECO:0000256" key="5">
    <source>
        <dbReference type="ARBA" id="ARBA00022776"/>
    </source>
</evidence>
<keyword evidence="3" id="KW-0158">Chromosome</keyword>
<evidence type="ECO:0000256" key="1">
    <source>
        <dbReference type="ARBA" id="ARBA00004584"/>
    </source>
</evidence>
<reference evidence="9" key="1">
    <citation type="submission" date="2022-07" db="EMBL/GenBank/DDBJ databases">
        <title>Phylogenomic reconstructions and comparative analyses of Kickxellomycotina fungi.</title>
        <authorList>
            <person name="Reynolds N.K."/>
            <person name="Stajich J.E."/>
            <person name="Barry K."/>
            <person name="Grigoriev I.V."/>
            <person name="Crous P."/>
            <person name="Smith M.E."/>
        </authorList>
    </citation>
    <scope>NUCLEOTIDE SEQUENCE</scope>
    <source>
        <strain evidence="9">NBRC 100468</strain>
    </source>
</reference>
<evidence type="ECO:0000313" key="9">
    <source>
        <dbReference type="EMBL" id="KAJ1920300.1"/>
    </source>
</evidence>
<evidence type="ECO:0000256" key="7">
    <source>
        <dbReference type="ARBA" id="ARBA00023328"/>
    </source>
</evidence>
<name>A0A9W8A094_9FUNG</name>
<gene>
    <name evidence="9" type="ORF">H4219_001413</name>
</gene>
<keyword evidence="4" id="KW-0132">Cell division</keyword>
<dbReference type="EMBL" id="JANBPU010000015">
    <property type="protein sequence ID" value="KAJ1920300.1"/>
    <property type="molecule type" value="Genomic_DNA"/>
</dbReference>
<feature type="compositionally biased region" description="Acidic residues" evidence="8">
    <location>
        <begin position="697"/>
        <end position="714"/>
    </location>
</feature>
<evidence type="ECO:0000256" key="4">
    <source>
        <dbReference type="ARBA" id="ARBA00022618"/>
    </source>
</evidence>
<comment type="similarity">
    <text evidence="2">Belongs to the ZWILCH family.</text>
</comment>
<feature type="compositionally biased region" description="Acidic residues" evidence="8">
    <location>
        <begin position="567"/>
        <end position="578"/>
    </location>
</feature>
<keyword evidence="5" id="KW-0498">Mitosis</keyword>
<comment type="caution">
    <text evidence="9">The sequence shown here is derived from an EMBL/GenBank/DDBJ whole genome shotgun (WGS) entry which is preliminary data.</text>
</comment>
<dbReference type="GO" id="GO:1990423">
    <property type="term" value="C:RZZ complex"/>
    <property type="evidence" value="ECO:0007669"/>
    <property type="project" value="InterPro"/>
</dbReference>
<protein>
    <submittedName>
        <fullName evidence="9">Uncharacterized protein</fullName>
    </submittedName>
</protein>
<feature type="region of interest" description="Disordered" evidence="8">
    <location>
        <begin position="153"/>
        <end position="198"/>
    </location>
</feature>
<accession>A0A9W8A094</accession>
<feature type="region of interest" description="Disordered" evidence="8">
    <location>
        <begin position="689"/>
        <end position="714"/>
    </location>
</feature>
<feature type="region of interest" description="Disordered" evidence="8">
    <location>
        <begin position="531"/>
        <end position="581"/>
    </location>
</feature>
<dbReference type="GO" id="GO:0007094">
    <property type="term" value="P:mitotic spindle assembly checkpoint signaling"/>
    <property type="evidence" value="ECO:0007669"/>
    <property type="project" value="TreeGrafter"/>
</dbReference>
<dbReference type="AlphaFoldDB" id="A0A9W8A094"/>
<feature type="region of interest" description="Disordered" evidence="8">
    <location>
        <begin position="495"/>
        <end position="516"/>
    </location>
</feature>
<evidence type="ECO:0000256" key="2">
    <source>
        <dbReference type="ARBA" id="ARBA00009062"/>
    </source>
</evidence>
<dbReference type="Proteomes" id="UP001150538">
    <property type="component" value="Unassembled WGS sequence"/>
</dbReference>
<dbReference type="PANTHER" id="PTHR15995">
    <property type="entry name" value="PROTEIN ZWILCH HOMOLOG"/>
    <property type="match status" value="1"/>
</dbReference>
<evidence type="ECO:0000256" key="6">
    <source>
        <dbReference type="ARBA" id="ARBA00023306"/>
    </source>
</evidence>
<dbReference type="Gene3D" id="1.20.58.730">
    <property type="match status" value="1"/>
</dbReference>
<feature type="compositionally biased region" description="Low complexity" evidence="8">
    <location>
        <begin position="303"/>
        <end position="319"/>
    </location>
</feature>
<dbReference type="GO" id="GO:0051301">
    <property type="term" value="P:cell division"/>
    <property type="evidence" value="ECO:0007669"/>
    <property type="project" value="UniProtKB-KW"/>
</dbReference>
<sequence length="714" mass="81059">MVMMDLEASLIDHSGDIENDNGSYLRSVEMQCIAEYELFGTSIWSGKAHGLDEGTSYAILKTMWRPDIKHHTSTVNFAQQKSIVITPKFEKLILPPTSSSQHTISFHSIPGTMDPYCSSSKVFDEIRKELECLELWYNLMERRVSWERPLSKSRTRIKSEKKDNTEEEAQSEEEYANGDNSVILDDENDETKNSRDDDVETEIWQHRFNERLDRFLENTLGLFESNEHDTNGNGNHTDNSASNNDHNIFLFCPQRNEAEDLDFTERLWKFAVQQSRDSSDLVEILTALAEALETIATKISCSAISSSGNSNNSNDSSSIPTWIRPKIHKTNKSQLSDLIRMLNKMESQVTSTLQHHNQYQETQDQDPSSAIIKQINSQLDYWIDEQPLECFVMIGLDKLRADYKFYFSGQNGFGSSGSNNPVLITAQQLDQLLDADIVETPAEQIRKFWILHRVLEVWWLVHQSAPNLPHQIVSQAISGLLNSLDNKYKGLDDGDIGDGELSNSNVPDNGEYHEKQQGVSSYFPENVLQSLKISDDNDNTKQTVTQVSGEKASKKQRISLDSPLIDQDQDHEDGDDQDSVSSAEIARDIDDDSPSSEENNTVGNGFSYSDIITLVMYLPSYSQDSHDFTANIFKSFEPSNFQVTLSKPRYQLQYKNENDQTIGNNNNGWDDGMVAFKSWLFTNDNRFMKPSSTLQNTDEDGDEDEDGDDDQNGE</sequence>
<keyword evidence="10" id="KW-1185">Reference proteome</keyword>
<proteinExistence type="inferred from homology"/>
<dbReference type="InterPro" id="IPR018630">
    <property type="entry name" value="Zwilch"/>
</dbReference>
<evidence type="ECO:0000313" key="10">
    <source>
        <dbReference type="Proteomes" id="UP001150538"/>
    </source>
</evidence>
<feature type="compositionally biased region" description="Acidic residues" evidence="8">
    <location>
        <begin position="165"/>
        <end position="176"/>
    </location>
</feature>
<dbReference type="OrthoDB" id="5556307at2759"/>
<evidence type="ECO:0000256" key="8">
    <source>
        <dbReference type="SAM" id="MobiDB-lite"/>
    </source>
</evidence>
<feature type="region of interest" description="Disordered" evidence="8">
    <location>
        <begin position="303"/>
        <end position="323"/>
    </location>
</feature>
<comment type="subcellular location">
    <subcellularLocation>
        <location evidence="1">Chromosome</location>
        <location evidence="1">Centromere</location>
    </subcellularLocation>
</comment>
<keyword evidence="6" id="KW-0131">Cell cycle</keyword>
<organism evidence="9 10">
    <name type="scientific">Mycoemilia scoparia</name>
    <dbReference type="NCBI Taxonomy" id="417184"/>
    <lineage>
        <taxon>Eukaryota</taxon>
        <taxon>Fungi</taxon>
        <taxon>Fungi incertae sedis</taxon>
        <taxon>Zoopagomycota</taxon>
        <taxon>Kickxellomycotina</taxon>
        <taxon>Kickxellomycetes</taxon>
        <taxon>Kickxellales</taxon>
        <taxon>Kickxellaceae</taxon>
        <taxon>Mycoemilia</taxon>
    </lineage>
</organism>
<evidence type="ECO:0000256" key="3">
    <source>
        <dbReference type="ARBA" id="ARBA00022454"/>
    </source>
</evidence>
<keyword evidence="7" id="KW-0137">Centromere</keyword>
<dbReference type="GO" id="GO:0034501">
    <property type="term" value="P:protein localization to kinetochore"/>
    <property type="evidence" value="ECO:0007669"/>
    <property type="project" value="TreeGrafter"/>
</dbReference>